<evidence type="ECO:0000313" key="4">
    <source>
        <dbReference type="EMBL" id="MET9851228.1"/>
    </source>
</evidence>
<keyword evidence="2" id="KW-0812">Transmembrane</keyword>
<evidence type="ECO:0000313" key="5">
    <source>
        <dbReference type="Proteomes" id="UP001550210"/>
    </source>
</evidence>
<sequence>MRSRSLSLRVLGAALAALALTFPTMPTSAAAAPSDGSPGRGYIGFRLLEAQVVRRDDPRALKYIVDHLKPGTVIERRFEVANESGTGHEVKLYPGAAKIADNQFAFAEGRTPNELTRWTSVKPSALTLRPWEKAEAKVTIKVPDTARPGERYAVVWVESGAPPDARHNVGSIMRVGTRVYLDISDSGEYADFRIKKIIALRSKDGRPSVVAHVHNTGKRALDLRGKLRLSDGPGGLDAGAHPVTEGTTLPPGGSGTVRVDGLDRSLPAGPWTARLELESGMVRHSLSTRLTFPKPGGTSAAWITDSSNRPYWYAGAGLLALSGIVLLLFKPRSGRATCVNS</sequence>
<feature type="transmembrane region" description="Helical" evidence="2">
    <location>
        <begin position="311"/>
        <end position="329"/>
    </location>
</feature>
<keyword evidence="2" id="KW-1133">Transmembrane helix</keyword>
<feature type="signal peptide" evidence="3">
    <location>
        <begin position="1"/>
        <end position="31"/>
    </location>
</feature>
<evidence type="ECO:0000256" key="2">
    <source>
        <dbReference type="SAM" id="Phobius"/>
    </source>
</evidence>
<proteinExistence type="predicted"/>
<evidence type="ECO:0000256" key="3">
    <source>
        <dbReference type="SAM" id="SignalP"/>
    </source>
</evidence>
<reference evidence="4 5" key="1">
    <citation type="submission" date="2024-06" db="EMBL/GenBank/DDBJ databases">
        <title>The Natural Products Discovery Center: Release of the First 8490 Sequenced Strains for Exploring Actinobacteria Biosynthetic Diversity.</title>
        <authorList>
            <person name="Kalkreuter E."/>
            <person name="Kautsar S.A."/>
            <person name="Yang D."/>
            <person name="Bader C.D."/>
            <person name="Teijaro C.N."/>
            <person name="Fluegel L."/>
            <person name="Davis C.M."/>
            <person name="Simpson J.R."/>
            <person name="Lauterbach L."/>
            <person name="Steele A.D."/>
            <person name="Gui C."/>
            <person name="Meng S."/>
            <person name="Li G."/>
            <person name="Viehrig K."/>
            <person name="Ye F."/>
            <person name="Su P."/>
            <person name="Kiefer A.F."/>
            <person name="Nichols A."/>
            <person name="Cepeda A.J."/>
            <person name="Yan W."/>
            <person name="Fan B."/>
            <person name="Jiang Y."/>
            <person name="Adhikari A."/>
            <person name="Zheng C.-J."/>
            <person name="Schuster L."/>
            <person name="Cowan T.M."/>
            <person name="Smanski M.J."/>
            <person name="Chevrette M.G."/>
            <person name="De Carvalho L.P.S."/>
            <person name="Shen B."/>
        </authorList>
    </citation>
    <scope>NUCLEOTIDE SEQUENCE [LARGE SCALE GENOMIC DNA]</scope>
    <source>
        <strain evidence="4 5">NPDC006434</strain>
    </source>
</reference>
<feature type="region of interest" description="Disordered" evidence="1">
    <location>
        <begin position="234"/>
        <end position="255"/>
    </location>
</feature>
<keyword evidence="3" id="KW-0732">Signal</keyword>
<dbReference type="EMBL" id="JBEXPZ010000107">
    <property type="protein sequence ID" value="MET9851228.1"/>
    <property type="molecule type" value="Genomic_DNA"/>
</dbReference>
<organism evidence="4 5">
    <name type="scientific">Streptomyces ossamyceticus</name>
    <dbReference type="NCBI Taxonomy" id="249581"/>
    <lineage>
        <taxon>Bacteria</taxon>
        <taxon>Bacillati</taxon>
        <taxon>Actinomycetota</taxon>
        <taxon>Actinomycetes</taxon>
        <taxon>Kitasatosporales</taxon>
        <taxon>Streptomycetaceae</taxon>
        <taxon>Streptomyces</taxon>
    </lineage>
</organism>
<dbReference type="RefSeq" id="WP_355405003.1">
    <property type="nucleotide sequence ID" value="NZ_JBEXPZ010000107.1"/>
</dbReference>
<gene>
    <name evidence="4" type="ORF">ABZZ21_43235</name>
</gene>
<protein>
    <submittedName>
        <fullName evidence="4">Peptidase</fullName>
    </submittedName>
</protein>
<evidence type="ECO:0000256" key="1">
    <source>
        <dbReference type="SAM" id="MobiDB-lite"/>
    </source>
</evidence>
<dbReference type="Proteomes" id="UP001550210">
    <property type="component" value="Unassembled WGS sequence"/>
</dbReference>
<keyword evidence="5" id="KW-1185">Reference proteome</keyword>
<keyword evidence="2" id="KW-0472">Membrane</keyword>
<feature type="chain" id="PRO_5045611213" evidence="3">
    <location>
        <begin position="32"/>
        <end position="341"/>
    </location>
</feature>
<name>A0ABV2VBL8_9ACTN</name>
<accession>A0ABV2VBL8</accession>
<comment type="caution">
    <text evidence="4">The sequence shown here is derived from an EMBL/GenBank/DDBJ whole genome shotgun (WGS) entry which is preliminary data.</text>
</comment>